<evidence type="ECO:0000313" key="2">
    <source>
        <dbReference type="EMBL" id="KNZ70212.1"/>
    </source>
</evidence>
<dbReference type="Gene3D" id="2.30.30.240">
    <property type="entry name" value="PRC-barrel domain"/>
    <property type="match status" value="2"/>
</dbReference>
<evidence type="ECO:0000313" key="3">
    <source>
        <dbReference type="Proteomes" id="UP000037175"/>
    </source>
</evidence>
<comment type="caution">
    <text evidence="2">The sequence shown here is derived from an EMBL/GenBank/DDBJ whole genome shotgun (WGS) entry which is preliminary data.</text>
</comment>
<dbReference type="EMBL" id="LGTE01000005">
    <property type="protein sequence ID" value="KNZ70212.1"/>
    <property type="molecule type" value="Genomic_DNA"/>
</dbReference>
<evidence type="ECO:0000259" key="1">
    <source>
        <dbReference type="Pfam" id="PF05239"/>
    </source>
</evidence>
<organism evidence="2 3">
    <name type="scientific">Thermincola ferriacetica</name>
    <dbReference type="NCBI Taxonomy" id="281456"/>
    <lineage>
        <taxon>Bacteria</taxon>
        <taxon>Bacillati</taxon>
        <taxon>Bacillota</taxon>
        <taxon>Clostridia</taxon>
        <taxon>Eubacteriales</taxon>
        <taxon>Thermincolaceae</taxon>
        <taxon>Thermincola</taxon>
    </lineage>
</organism>
<sequence>MEKLRKGRELIGLSVVELNSGKNLGEVKDILYSPIENKVMAFLIADNGWFWGAKVLPYEEALYIGRDMVMVSDAGKIHNTKYHSDYNKMYQDRIDIRGCQLISGAGEIMGTIQDIIINPAGRITGYELSNGVIDDILKGRKVLAVPDNMVISDDVVIVTAGTNVKNSI</sequence>
<name>A0A0L6W3Q3_9FIRM</name>
<dbReference type="AlphaFoldDB" id="A0A0L6W3Q3"/>
<dbReference type="SUPFAM" id="SSF50346">
    <property type="entry name" value="PRC-barrel domain"/>
    <property type="match status" value="2"/>
</dbReference>
<accession>A0A0L6W3Q3</accession>
<feature type="domain" description="PRC-barrel" evidence="1">
    <location>
        <begin position="95"/>
        <end position="160"/>
    </location>
</feature>
<gene>
    <name evidence="2" type="ORF">Tfer_1088</name>
</gene>
<dbReference type="InterPro" id="IPR027275">
    <property type="entry name" value="PRC-brl_dom"/>
</dbReference>
<dbReference type="Proteomes" id="UP000037175">
    <property type="component" value="Unassembled WGS sequence"/>
</dbReference>
<reference evidence="3" key="1">
    <citation type="submission" date="2015-07" db="EMBL/GenBank/DDBJ databases">
        <title>Complete Genome of Thermincola ferriacetica strain Z-0001T.</title>
        <authorList>
            <person name="Lusk B."/>
            <person name="Badalamenti J.P."/>
            <person name="Parameswaran P."/>
            <person name="Bond D.R."/>
            <person name="Torres C.I."/>
        </authorList>
    </citation>
    <scope>NUCLEOTIDE SEQUENCE [LARGE SCALE GENOMIC DNA]</scope>
    <source>
        <strain evidence="3">Z-0001</strain>
    </source>
</reference>
<dbReference type="RefSeq" id="WP_013120768.1">
    <property type="nucleotide sequence ID" value="NZ_LGTE01000005.1"/>
</dbReference>
<dbReference type="Pfam" id="PF05239">
    <property type="entry name" value="PRC"/>
    <property type="match status" value="2"/>
</dbReference>
<protein>
    <submittedName>
        <fullName evidence="2">PRC-barrel domain-containing protein</fullName>
    </submittedName>
</protein>
<feature type="domain" description="PRC-barrel" evidence="1">
    <location>
        <begin position="6"/>
        <end position="72"/>
    </location>
</feature>
<proteinExistence type="predicted"/>
<dbReference type="InterPro" id="IPR011033">
    <property type="entry name" value="PRC_barrel-like_sf"/>
</dbReference>
<keyword evidence="3" id="KW-1185">Reference proteome</keyword>